<sequence length="672" mass="76982">MDSFSIANLIDTHSERTNDQDNFNDGSEQTMKNTSLINTFLSLTSLSSKSKIYNESMNVISSHCINNNDNHNNMQHLETKLISSSKDIPFMNNEQILLGNMLESKYESLPQNINELKGSKQSISKLTSNNNDVDNSFNTSTIQQPLSSSTAASHFISFKSIPDILLQNLNVNDLYKQQDKSIIVNNTNHCTLNNCNNEHLDTNYMNENICNTDLNMNEKNISNNNNNNNNNNDYVTELMKKLEAYGLLYSIYKSNKDMSLNINCSSCSDPITTVTPTECRIDALPNHNNNTDEKRANSLHSNNSSIINNDNSQIVNENQVYFSINSIKDYLPFVPMTEAESTVATTPTTIVGGVKNKALTSRISSLHSPPPPTTTTRTSTSATGITRRKRTRAAFSHGQVYELEKRFNYQRYLSATERAELARSLRLSETQVKIWFQNRRYKTKKRLISRILNPSNHSSDDSIQNETHLDEFNALNSTPLEHSKYSIFKMNSPMQYYSDHQHQGQKTQQQEGHGHVNNKMKNIFHFIEIPHLISKMPPSELLGNLDSVISNRNRNRQYHHQQHHRNHRHDHHSKLNSQSAQMNENFNQLKSSQYVNNFFNLGNEIEFPHLKHLTSSSLEEDNDEAKGTHSIDLHHNYHHDDISLNSNLFHYMNNTKLLHHHHHLSLQSSVAE</sequence>
<evidence type="ECO:0000256" key="7">
    <source>
        <dbReference type="SAM" id="MobiDB-lite"/>
    </source>
</evidence>
<protein>
    <recommendedName>
        <fullName evidence="8">Homeobox domain-containing protein</fullName>
    </recommendedName>
</protein>
<dbReference type="InterPro" id="IPR001356">
    <property type="entry name" value="HD"/>
</dbReference>
<dbReference type="PANTHER" id="PTHR24340">
    <property type="entry name" value="HOMEOBOX PROTEIN NKX"/>
    <property type="match status" value="1"/>
</dbReference>
<proteinExistence type="predicted"/>
<evidence type="ECO:0000256" key="2">
    <source>
        <dbReference type="ARBA" id="ARBA00023125"/>
    </source>
</evidence>
<evidence type="ECO:0000259" key="8">
    <source>
        <dbReference type="PROSITE" id="PS50071"/>
    </source>
</evidence>
<dbReference type="PANTHER" id="PTHR24340:SF73">
    <property type="entry name" value="HOMEOBOX PROTEIN BAGPIPE-RELATED"/>
    <property type="match status" value="1"/>
</dbReference>
<dbReference type="GO" id="GO:0030154">
    <property type="term" value="P:cell differentiation"/>
    <property type="evidence" value="ECO:0007669"/>
    <property type="project" value="TreeGrafter"/>
</dbReference>
<dbReference type="Proteomes" id="UP000050791">
    <property type="component" value="Unassembled WGS sequence"/>
</dbReference>
<dbReference type="PROSITE" id="PS00027">
    <property type="entry name" value="HOMEOBOX_1"/>
    <property type="match status" value="1"/>
</dbReference>
<dbReference type="CDD" id="cd00086">
    <property type="entry name" value="homeodomain"/>
    <property type="match status" value="1"/>
</dbReference>
<dbReference type="GO" id="GO:0000981">
    <property type="term" value="F:DNA-binding transcription factor activity, RNA polymerase II-specific"/>
    <property type="evidence" value="ECO:0007669"/>
    <property type="project" value="InterPro"/>
</dbReference>
<dbReference type="Gene3D" id="1.10.10.60">
    <property type="entry name" value="Homeodomain-like"/>
    <property type="match status" value="1"/>
</dbReference>
<evidence type="ECO:0000313" key="9">
    <source>
        <dbReference type="Proteomes" id="UP000050791"/>
    </source>
</evidence>
<dbReference type="GO" id="GO:0005634">
    <property type="term" value="C:nucleus"/>
    <property type="evidence" value="ECO:0007669"/>
    <property type="project" value="UniProtKB-SubCell"/>
</dbReference>
<dbReference type="GO" id="GO:0000978">
    <property type="term" value="F:RNA polymerase II cis-regulatory region sequence-specific DNA binding"/>
    <property type="evidence" value="ECO:0007669"/>
    <property type="project" value="TreeGrafter"/>
</dbReference>
<dbReference type="InterPro" id="IPR009057">
    <property type="entry name" value="Homeodomain-like_sf"/>
</dbReference>
<feature type="region of interest" description="Disordered" evidence="7">
    <location>
        <begin position="363"/>
        <end position="388"/>
    </location>
</feature>
<dbReference type="InterPro" id="IPR020479">
    <property type="entry name" value="HD_metazoa"/>
</dbReference>
<organism evidence="9 10">
    <name type="scientific">Schistosoma mattheei</name>
    <dbReference type="NCBI Taxonomy" id="31246"/>
    <lineage>
        <taxon>Eukaryota</taxon>
        <taxon>Metazoa</taxon>
        <taxon>Spiralia</taxon>
        <taxon>Lophotrochozoa</taxon>
        <taxon>Platyhelminthes</taxon>
        <taxon>Trematoda</taxon>
        <taxon>Digenea</taxon>
        <taxon>Strigeidida</taxon>
        <taxon>Schistosomatoidea</taxon>
        <taxon>Schistosomatidae</taxon>
        <taxon>Schistosoma</taxon>
    </lineage>
</organism>
<dbReference type="InterPro" id="IPR017970">
    <property type="entry name" value="Homeobox_CS"/>
</dbReference>
<comment type="subcellular location">
    <subcellularLocation>
        <location evidence="1 5 6">Nucleus</location>
    </subcellularLocation>
</comment>
<dbReference type="InterPro" id="IPR050394">
    <property type="entry name" value="Homeobox_NK-like"/>
</dbReference>
<name>A0AA85BLW7_9TREM</name>
<keyword evidence="3 5" id="KW-0371">Homeobox</keyword>
<evidence type="ECO:0000256" key="3">
    <source>
        <dbReference type="ARBA" id="ARBA00023155"/>
    </source>
</evidence>
<dbReference type="AlphaFoldDB" id="A0AA85BLW7"/>
<keyword evidence="4 5" id="KW-0539">Nucleus</keyword>
<reference evidence="10" key="1">
    <citation type="submission" date="2023-11" db="UniProtKB">
        <authorList>
            <consortium name="WormBaseParasite"/>
        </authorList>
    </citation>
    <scope>IDENTIFICATION</scope>
</reference>
<dbReference type="PROSITE" id="PS50071">
    <property type="entry name" value="HOMEOBOX_2"/>
    <property type="match status" value="1"/>
</dbReference>
<evidence type="ECO:0000256" key="5">
    <source>
        <dbReference type="PROSITE-ProRule" id="PRU00108"/>
    </source>
</evidence>
<dbReference type="PRINTS" id="PR00024">
    <property type="entry name" value="HOMEOBOX"/>
</dbReference>
<keyword evidence="2 5" id="KW-0238">DNA-binding</keyword>
<evidence type="ECO:0000256" key="1">
    <source>
        <dbReference type="ARBA" id="ARBA00004123"/>
    </source>
</evidence>
<feature type="DNA-binding region" description="Homeobox" evidence="5">
    <location>
        <begin position="388"/>
        <end position="447"/>
    </location>
</feature>
<accession>A0AA85BLW7</accession>
<dbReference type="SMART" id="SM00389">
    <property type="entry name" value="HOX"/>
    <property type="match status" value="1"/>
</dbReference>
<evidence type="ECO:0000256" key="4">
    <source>
        <dbReference type="ARBA" id="ARBA00023242"/>
    </source>
</evidence>
<feature type="domain" description="Homeobox" evidence="8">
    <location>
        <begin position="386"/>
        <end position="446"/>
    </location>
</feature>
<dbReference type="SUPFAM" id="SSF46689">
    <property type="entry name" value="Homeodomain-like"/>
    <property type="match status" value="1"/>
</dbReference>
<evidence type="ECO:0000256" key="6">
    <source>
        <dbReference type="RuleBase" id="RU000682"/>
    </source>
</evidence>
<feature type="compositionally biased region" description="Low complexity" evidence="7">
    <location>
        <begin position="374"/>
        <end position="385"/>
    </location>
</feature>
<dbReference type="Pfam" id="PF00046">
    <property type="entry name" value="Homeodomain"/>
    <property type="match status" value="1"/>
</dbReference>
<evidence type="ECO:0000313" key="10">
    <source>
        <dbReference type="WBParaSite" id="SMTH1_61020.1"/>
    </source>
</evidence>
<dbReference type="WBParaSite" id="SMTH1_61020.1">
    <property type="protein sequence ID" value="SMTH1_61020.1"/>
    <property type="gene ID" value="SMTH1_61020"/>
</dbReference>